<sequence>MRIIIKKRKRNISIIEILSSPLGTDTSFQLKQLEFLNNFLNAVADLHQKLESDLFELGVIEIDDILLKLLQAQRDHFLISDECQQLYSESRSETPDASVESSWQTMDGFEKCLRPQNFEGDPGIPIDLIIMESIPNQDNTSEFGDIGMGVDFEDFEAWSSWLNSSTVTHGHGYQNNFLNAVADIHQKLKSDLFELRVTEIDDMLLKRDFFLVSNECQQLHSKSCSKTLDASVESSWKTVNGFGKRYLGPQNFDGEPGIRDQFLNNFLNAVADLHQKLESDLSKLGVTKIDDIVLNVRDIEFTGLELSWMKKKLTNNREKILEHETKIKMLEETIRQTNLELARLRKRPQLE</sequence>
<feature type="coiled-coil region" evidence="1">
    <location>
        <begin position="313"/>
        <end position="347"/>
    </location>
</feature>
<keyword evidence="3" id="KW-1185">Reference proteome</keyword>
<organism evidence="2 3">
    <name type="scientific">Gossypium schwendimanii</name>
    <name type="common">Cotton</name>
    <dbReference type="NCBI Taxonomy" id="34291"/>
    <lineage>
        <taxon>Eukaryota</taxon>
        <taxon>Viridiplantae</taxon>
        <taxon>Streptophyta</taxon>
        <taxon>Embryophyta</taxon>
        <taxon>Tracheophyta</taxon>
        <taxon>Spermatophyta</taxon>
        <taxon>Magnoliopsida</taxon>
        <taxon>eudicotyledons</taxon>
        <taxon>Gunneridae</taxon>
        <taxon>Pentapetalae</taxon>
        <taxon>rosids</taxon>
        <taxon>malvids</taxon>
        <taxon>Malvales</taxon>
        <taxon>Malvaceae</taxon>
        <taxon>Malvoideae</taxon>
        <taxon>Gossypium</taxon>
    </lineage>
</organism>
<name>A0A7J9MM48_GOSSC</name>
<proteinExistence type="predicted"/>
<gene>
    <name evidence="2" type="ORF">Goshw_008968</name>
</gene>
<dbReference type="Proteomes" id="UP000593576">
    <property type="component" value="Unassembled WGS sequence"/>
</dbReference>
<evidence type="ECO:0000313" key="3">
    <source>
        <dbReference type="Proteomes" id="UP000593576"/>
    </source>
</evidence>
<accession>A0A7J9MM48</accession>
<evidence type="ECO:0000313" key="2">
    <source>
        <dbReference type="EMBL" id="MBA0872195.1"/>
    </source>
</evidence>
<evidence type="ECO:0000256" key="1">
    <source>
        <dbReference type="SAM" id="Coils"/>
    </source>
</evidence>
<protein>
    <submittedName>
        <fullName evidence="2">Uncharacterized protein</fullName>
    </submittedName>
</protein>
<reference evidence="2 3" key="1">
    <citation type="journal article" date="2019" name="Genome Biol. Evol.">
        <title>Insights into the evolution of the New World diploid cottons (Gossypium, subgenus Houzingenia) based on genome sequencing.</title>
        <authorList>
            <person name="Grover C.E."/>
            <person name="Arick M.A. 2nd"/>
            <person name="Thrash A."/>
            <person name="Conover J.L."/>
            <person name="Sanders W.S."/>
            <person name="Peterson D.G."/>
            <person name="Frelichowski J.E."/>
            <person name="Scheffler J.A."/>
            <person name="Scheffler B.E."/>
            <person name="Wendel J.F."/>
        </authorList>
    </citation>
    <scope>NUCLEOTIDE SEQUENCE [LARGE SCALE GENOMIC DNA]</scope>
    <source>
        <strain evidence="2">1</strain>
        <tissue evidence="2">Leaf</tissue>
    </source>
</reference>
<keyword evidence="1" id="KW-0175">Coiled coil</keyword>
<dbReference type="AlphaFoldDB" id="A0A7J9MM48"/>
<dbReference type="EMBL" id="JABFAF010000012">
    <property type="protein sequence ID" value="MBA0872195.1"/>
    <property type="molecule type" value="Genomic_DNA"/>
</dbReference>
<comment type="caution">
    <text evidence="2">The sequence shown here is derived from an EMBL/GenBank/DDBJ whole genome shotgun (WGS) entry which is preliminary data.</text>
</comment>